<dbReference type="EMBL" id="GBXM01088530">
    <property type="protein sequence ID" value="JAH20047.1"/>
    <property type="molecule type" value="Transcribed_RNA"/>
</dbReference>
<evidence type="ECO:0000313" key="1">
    <source>
        <dbReference type="EMBL" id="JAH20047.1"/>
    </source>
</evidence>
<reference evidence="1" key="2">
    <citation type="journal article" date="2015" name="Fish Shellfish Immunol.">
        <title>Early steps in the European eel (Anguilla anguilla)-Vibrio vulnificus interaction in the gills: Role of the RtxA13 toxin.</title>
        <authorList>
            <person name="Callol A."/>
            <person name="Pajuelo D."/>
            <person name="Ebbesson L."/>
            <person name="Teles M."/>
            <person name="MacKenzie S."/>
            <person name="Amaro C."/>
        </authorList>
    </citation>
    <scope>NUCLEOTIDE SEQUENCE</scope>
</reference>
<organism evidence="1">
    <name type="scientific">Anguilla anguilla</name>
    <name type="common">European freshwater eel</name>
    <name type="synonym">Muraena anguilla</name>
    <dbReference type="NCBI Taxonomy" id="7936"/>
    <lineage>
        <taxon>Eukaryota</taxon>
        <taxon>Metazoa</taxon>
        <taxon>Chordata</taxon>
        <taxon>Craniata</taxon>
        <taxon>Vertebrata</taxon>
        <taxon>Euteleostomi</taxon>
        <taxon>Actinopterygii</taxon>
        <taxon>Neopterygii</taxon>
        <taxon>Teleostei</taxon>
        <taxon>Anguilliformes</taxon>
        <taxon>Anguillidae</taxon>
        <taxon>Anguilla</taxon>
    </lineage>
</organism>
<protein>
    <submittedName>
        <fullName evidence="1">Uncharacterized protein</fullName>
    </submittedName>
</protein>
<sequence>MVMQIHLSGARLVVADGGILTKCSHTVCLLHAFPVIPCLLLYATSVSLKNKLC</sequence>
<accession>A0A0E9QUD1</accession>
<name>A0A0E9QUD1_ANGAN</name>
<proteinExistence type="predicted"/>
<dbReference type="AlphaFoldDB" id="A0A0E9QUD1"/>
<reference evidence="1" key="1">
    <citation type="submission" date="2014-11" db="EMBL/GenBank/DDBJ databases">
        <authorList>
            <person name="Amaro Gonzalez C."/>
        </authorList>
    </citation>
    <scope>NUCLEOTIDE SEQUENCE</scope>
</reference>